<dbReference type="RefSeq" id="WP_420040123.1">
    <property type="nucleotide sequence ID" value="NZ_CP128986.1"/>
</dbReference>
<accession>A0AA97GVS2</accession>
<feature type="region of interest" description="Disordered" evidence="1">
    <location>
        <begin position="1"/>
        <end position="22"/>
    </location>
</feature>
<gene>
    <name evidence="3" type="ORF">MP11Mi_35000</name>
</gene>
<dbReference type="InterPro" id="IPR041583">
    <property type="entry name" value="TetR_C_31"/>
</dbReference>
<organism evidence="3">
    <name type="scientific">Gordonia sp. MP11Mi</name>
    <dbReference type="NCBI Taxonomy" id="3022769"/>
    <lineage>
        <taxon>Bacteria</taxon>
        <taxon>Bacillati</taxon>
        <taxon>Actinomycetota</taxon>
        <taxon>Actinomycetes</taxon>
        <taxon>Mycobacteriales</taxon>
        <taxon>Gordoniaceae</taxon>
        <taxon>Gordonia</taxon>
    </lineage>
</organism>
<proteinExistence type="predicted"/>
<dbReference type="InterPro" id="IPR009057">
    <property type="entry name" value="Homeodomain-like_sf"/>
</dbReference>
<dbReference type="Gene3D" id="1.10.357.10">
    <property type="entry name" value="Tetracycline Repressor, domain 2"/>
    <property type="match status" value="1"/>
</dbReference>
<protein>
    <recommendedName>
        <fullName evidence="2">Tetracyclin repressor-like C-terminal group 31 domain-containing protein</fullName>
    </recommendedName>
</protein>
<name>A0AA97GVS2_9ACTN</name>
<feature type="domain" description="Tetracyclin repressor-like C-terminal group 31" evidence="2">
    <location>
        <begin position="101"/>
        <end position="199"/>
    </location>
</feature>
<dbReference type="AlphaFoldDB" id="A0AA97GVS2"/>
<dbReference type="EMBL" id="CP128986">
    <property type="protein sequence ID" value="WOC14378.1"/>
    <property type="molecule type" value="Genomic_DNA"/>
</dbReference>
<reference evidence="3" key="1">
    <citation type="submission" date="2023-06" db="EMBL/GenBank/DDBJ databases">
        <title>Gordonia sp. nov. and Pseudochrobactrum sp. nov., two species isolated from the burying beetle Nicrophorus vespilloides.</title>
        <authorList>
            <person name="Poehlein A."/>
            <person name="Guzman J."/>
            <person name="Daniel R."/>
            <person name="Vilcinskas A."/>
        </authorList>
    </citation>
    <scope>NUCLEOTIDE SEQUENCE</scope>
    <source>
        <strain evidence="3">MP11Mi</strain>
    </source>
</reference>
<sequence>MEGVADLTEQSAPRNPPHAPDRRTQIADAALDLAARGGNRAVTHSGVDGLLDLPKGSTSYYFRTRRALLDAALAHLTATSSASFEASTGPDRAATDPAVADPAGAIGRYLHTLITTRTRDVRARFALAPDATHDDDLVRSLHNCLFSRPAAVALFTALDADDPESDADDLLVFCEGVAASHLFGGAPRSAASLAAAVHRRFVHTSQ</sequence>
<evidence type="ECO:0000313" key="3">
    <source>
        <dbReference type="EMBL" id="WOC14378.1"/>
    </source>
</evidence>
<evidence type="ECO:0000259" key="2">
    <source>
        <dbReference type="Pfam" id="PF17940"/>
    </source>
</evidence>
<dbReference type="SUPFAM" id="SSF46689">
    <property type="entry name" value="Homeodomain-like"/>
    <property type="match status" value="1"/>
</dbReference>
<evidence type="ECO:0000256" key="1">
    <source>
        <dbReference type="SAM" id="MobiDB-lite"/>
    </source>
</evidence>
<dbReference type="Pfam" id="PF17940">
    <property type="entry name" value="TetR_C_31"/>
    <property type="match status" value="1"/>
</dbReference>